<accession>A0AAD3DZ64</accession>
<evidence type="ECO:0000256" key="1">
    <source>
        <dbReference type="SAM" id="MobiDB-lite"/>
    </source>
</evidence>
<feature type="region of interest" description="Disordered" evidence="1">
    <location>
        <begin position="460"/>
        <end position="514"/>
    </location>
</feature>
<comment type="caution">
    <text evidence="3">The sequence shown here is derived from an EMBL/GenBank/DDBJ whole genome shotgun (WGS) entry which is preliminary data.</text>
</comment>
<feature type="region of interest" description="Disordered" evidence="1">
    <location>
        <begin position="286"/>
        <end position="317"/>
    </location>
</feature>
<name>A0AAD3DZ64_9CHLO</name>
<dbReference type="Proteomes" id="UP001054857">
    <property type="component" value="Unassembled WGS sequence"/>
</dbReference>
<feature type="region of interest" description="Disordered" evidence="1">
    <location>
        <begin position="359"/>
        <end position="378"/>
    </location>
</feature>
<feature type="compositionally biased region" description="Low complexity" evidence="1">
    <location>
        <begin position="603"/>
        <end position="617"/>
    </location>
</feature>
<feature type="chain" id="PRO_5042247636" evidence="2">
    <location>
        <begin position="24"/>
        <end position="617"/>
    </location>
</feature>
<organism evidence="3 4">
    <name type="scientific">Astrephomene gubernaculifera</name>
    <dbReference type="NCBI Taxonomy" id="47775"/>
    <lineage>
        <taxon>Eukaryota</taxon>
        <taxon>Viridiplantae</taxon>
        <taxon>Chlorophyta</taxon>
        <taxon>core chlorophytes</taxon>
        <taxon>Chlorophyceae</taxon>
        <taxon>CS clade</taxon>
        <taxon>Chlamydomonadales</taxon>
        <taxon>Astrephomenaceae</taxon>
        <taxon>Astrephomene</taxon>
    </lineage>
</organism>
<sequence length="617" mass="61535">WSGLMRGAVSVALVYLNFDTGQGAYPYPLAGRGGTSSGSAALPALMYGNASVNASGSFIGSGGGSLGSGRLLLTSAVGTSRRLFAFASNHTHNHTHARTHHALGPIISVNATPALPGAAATAPVVASAAAVAAAKAAAETIGLTGGVAQAAGVGEGLASGVINYRHHDTLIASTLLVVVASVLVVSTLTKPLLQAVMEADPRKPPLRVLREALCDPWVDATGRLQTATGRLQLAFDRSYRRLVDMTSSGGGAVGGVVAVETMPRDASGDGGGDGGRTSASSIALVTPRTHSIPIASHENASSSTDRNEGVSGSKYSGVSYRRSSGHIPAAAVTAQTAAAAGAAAAAATALTVSAAAAASTDTGGSQPKGSATPPDHVARAGISPVASAADLSIGGLAPQERTGAVTSQSPSSSTAAVPSLFRSRSHTRQRGATAAGIGAVPPATGLLPIPALQLSLPSPAVSPLPSPAAVTTPAPGAAHLENTSHAPQDRNPSPQSQLQQPQSWHSPQFRASREGRTALAAVSLPASTGLSTAESSIGGLTIPLPPDIIKGQHDKPRHQGKSQCLRPRGNMSSTFTTSMAALVKTMPGPANRSPQLLPAAQPSSSSSSSFSSSYDES</sequence>
<feature type="region of interest" description="Disordered" evidence="1">
    <location>
        <begin position="544"/>
        <end position="571"/>
    </location>
</feature>
<feature type="compositionally biased region" description="Low complexity" evidence="1">
    <location>
        <begin position="467"/>
        <end position="478"/>
    </location>
</feature>
<feature type="compositionally biased region" description="Polar residues" evidence="1">
    <location>
        <begin position="404"/>
        <end position="416"/>
    </location>
</feature>
<dbReference type="AlphaFoldDB" id="A0AAD3DZ64"/>
<feature type="non-terminal residue" evidence="3">
    <location>
        <position position="617"/>
    </location>
</feature>
<evidence type="ECO:0000256" key="2">
    <source>
        <dbReference type="SAM" id="SignalP"/>
    </source>
</evidence>
<feature type="region of interest" description="Disordered" evidence="1">
    <location>
        <begin position="585"/>
        <end position="617"/>
    </location>
</feature>
<feature type="compositionally biased region" description="Low complexity" evidence="1">
    <location>
        <begin position="492"/>
        <end position="508"/>
    </location>
</feature>
<protein>
    <submittedName>
        <fullName evidence="3">Uncharacterized protein</fullName>
    </submittedName>
</protein>
<gene>
    <name evidence="3" type="ORF">Agub_g13035</name>
</gene>
<evidence type="ECO:0000313" key="3">
    <source>
        <dbReference type="EMBL" id="GFR50770.1"/>
    </source>
</evidence>
<feature type="signal peptide" evidence="2">
    <location>
        <begin position="1"/>
        <end position="23"/>
    </location>
</feature>
<dbReference type="EMBL" id="BMAR01000041">
    <property type="protein sequence ID" value="GFR50770.1"/>
    <property type="molecule type" value="Genomic_DNA"/>
</dbReference>
<reference evidence="3 4" key="1">
    <citation type="journal article" date="2021" name="Sci. Rep.">
        <title>Genome sequencing of the multicellular alga Astrephomene provides insights into convergent evolution of germ-soma differentiation.</title>
        <authorList>
            <person name="Yamashita S."/>
            <person name="Yamamoto K."/>
            <person name="Matsuzaki R."/>
            <person name="Suzuki S."/>
            <person name="Yamaguchi H."/>
            <person name="Hirooka S."/>
            <person name="Minakuchi Y."/>
            <person name="Miyagishima S."/>
            <person name="Kawachi M."/>
            <person name="Toyoda A."/>
            <person name="Nozaki H."/>
        </authorList>
    </citation>
    <scope>NUCLEOTIDE SEQUENCE [LARGE SCALE GENOMIC DNA]</scope>
    <source>
        <strain evidence="3 4">NIES-4017</strain>
    </source>
</reference>
<proteinExistence type="predicted"/>
<keyword evidence="2" id="KW-0732">Signal</keyword>
<keyword evidence="4" id="KW-1185">Reference proteome</keyword>
<feature type="region of interest" description="Disordered" evidence="1">
    <location>
        <begin position="399"/>
        <end position="441"/>
    </location>
</feature>
<evidence type="ECO:0000313" key="4">
    <source>
        <dbReference type="Proteomes" id="UP001054857"/>
    </source>
</evidence>